<dbReference type="Proteomes" id="UP000709959">
    <property type="component" value="Unassembled WGS sequence"/>
</dbReference>
<organism evidence="1 2">
    <name type="scientific">Candidatus Geothrix odensensis</name>
    <dbReference type="NCBI Taxonomy" id="2954440"/>
    <lineage>
        <taxon>Bacteria</taxon>
        <taxon>Pseudomonadati</taxon>
        <taxon>Acidobacteriota</taxon>
        <taxon>Holophagae</taxon>
        <taxon>Holophagales</taxon>
        <taxon>Holophagaceae</taxon>
        <taxon>Geothrix</taxon>
    </lineage>
</organism>
<accession>A0A936F4K1</accession>
<dbReference type="AlphaFoldDB" id="A0A936F4K1"/>
<dbReference type="EMBL" id="JADKCH010000033">
    <property type="protein sequence ID" value="MBK8573984.1"/>
    <property type="molecule type" value="Genomic_DNA"/>
</dbReference>
<gene>
    <name evidence="1" type="ORF">IPN91_15495</name>
</gene>
<comment type="caution">
    <text evidence="1">The sequence shown here is derived from an EMBL/GenBank/DDBJ whole genome shotgun (WGS) entry which is preliminary data.</text>
</comment>
<evidence type="ECO:0000313" key="2">
    <source>
        <dbReference type="Proteomes" id="UP000709959"/>
    </source>
</evidence>
<evidence type="ECO:0000313" key="1">
    <source>
        <dbReference type="EMBL" id="MBK8573984.1"/>
    </source>
</evidence>
<sequence>MVQKEVLEGMRALGMVGDASWYIVPLCRECNGRWGATLTVEDGCGLASARVEETCGVGVMGDPTTQGT</sequence>
<proteinExistence type="predicted"/>
<protein>
    <submittedName>
        <fullName evidence="1">Uncharacterized protein</fullName>
    </submittedName>
</protein>
<reference evidence="1 2" key="1">
    <citation type="submission" date="2020-10" db="EMBL/GenBank/DDBJ databases">
        <title>Connecting structure to function with the recovery of over 1000 high-quality activated sludge metagenome-assembled genomes encoding full-length rRNA genes using long-read sequencing.</title>
        <authorList>
            <person name="Singleton C.M."/>
            <person name="Petriglieri F."/>
            <person name="Kristensen J.M."/>
            <person name="Kirkegaard R.H."/>
            <person name="Michaelsen T.Y."/>
            <person name="Andersen M.H."/>
            <person name="Karst S.M."/>
            <person name="Dueholm M.S."/>
            <person name="Nielsen P.H."/>
            <person name="Albertsen M."/>
        </authorList>
    </citation>
    <scope>NUCLEOTIDE SEQUENCE [LARGE SCALE GENOMIC DNA]</scope>
    <source>
        <strain evidence="1">OdNE_18-Q3-R46-58_MAXAC.008</strain>
    </source>
</reference>
<name>A0A936F4K1_9BACT</name>